<dbReference type="EMBL" id="NGPX01000016">
    <property type="protein sequence ID" value="OYS94300.1"/>
    <property type="molecule type" value="Genomic_DNA"/>
</dbReference>
<evidence type="ECO:0000313" key="3">
    <source>
        <dbReference type="EMBL" id="OYS69007.1"/>
    </source>
</evidence>
<dbReference type="EMBL" id="WJMX01000021">
    <property type="protein sequence ID" value="MRH80983.1"/>
    <property type="molecule type" value="Genomic_DNA"/>
</dbReference>
<proteinExistence type="predicted"/>
<dbReference type="EMBL" id="NGPL01000032">
    <property type="protein sequence ID" value="OYS69007.1"/>
    <property type="molecule type" value="Genomic_DNA"/>
</dbReference>
<dbReference type="EMBL" id="WJMV01000036">
    <property type="protein sequence ID" value="MRG75834.1"/>
    <property type="molecule type" value="Genomic_DNA"/>
</dbReference>
<evidence type="ECO:0008006" key="9">
    <source>
        <dbReference type="Google" id="ProtNLM"/>
    </source>
</evidence>
<evidence type="ECO:0000313" key="1">
    <source>
        <dbReference type="EMBL" id="MRG75834.1"/>
    </source>
</evidence>
<gene>
    <name evidence="3" type="ORF">CBF96_06030</name>
    <name evidence="4" type="ORF">CBG15_04340</name>
    <name evidence="2" type="ORF">GIX77_09445</name>
    <name evidence="1" type="ORF">GIX79_08775</name>
</gene>
<dbReference type="SUPFAM" id="SSF89447">
    <property type="entry name" value="AbrB/MazE/MraZ-like"/>
    <property type="match status" value="1"/>
</dbReference>
<sequence>MTVKLRQVGNSRTLTVPSGIKVTGKEYTVKNVGKTIVFTPVAKRKNIFATKDWKEYDYQKDIENDPALQPVKQVGREVID</sequence>
<organism evidence="2 8">
    <name type="scientific">Limosilactobacillus reuteri</name>
    <name type="common">Lactobacillus reuteri</name>
    <dbReference type="NCBI Taxonomy" id="1598"/>
    <lineage>
        <taxon>Bacteria</taxon>
        <taxon>Bacillati</taxon>
        <taxon>Bacillota</taxon>
        <taxon>Bacilli</taxon>
        <taxon>Lactobacillales</taxon>
        <taxon>Lactobacillaceae</taxon>
        <taxon>Limosilactobacillus</taxon>
    </lineage>
</organism>
<protein>
    <recommendedName>
        <fullName evidence="9">SpoVT-AbrB domain-containing protein</fullName>
    </recommendedName>
</protein>
<evidence type="ECO:0000313" key="4">
    <source>
        <dbReference type="EMBL" id="OYS94300.1"/>
    </source>
</evidence>
<name>A0A081NS94_LIMRT</name>
<dbReference type="AlphaFoldDB" id="A0A081NS94"/>
<dbReference type="InterPro" id="IPR037914">
    <property type="entry name" value="SpoVT-AbrB_sf"/>
</dbReference>
<reference evidence="5 6" key="3">
    <citation type="submission" date="2017-09" db="EMBL/GenBank/DDBJ databases">
        <title>Tripartite evolution among Lactobacillus johnsonii, Lactobacillus taiwanensis, Lactobacillus reuteri and their rodent host.</title>
        <authorList>
            <person name="Wang T."/>
            <person name="Knowles S."/>
            <person name="Cheng C."/>
        </authorList>
    </citation>
    <scope>NUCLEOTIDE SEQUENCE [LARGE SCALE GENOMIC DNA]</scope>
    <source>
        <strain evidence="4 6">105n</strain>
        <strain evidence="3 5">114h</strain>
    </source>
</reference>
<reference evidence="5 6" key="1">
    <citation type="submission" date="2017-05" db="EMBL/GenBank/DDBJ databases">
        <authorList>
            <person name="Lin X.B."/>
            <person name="Stothard P."/>
            <person name="Tasseva G."/>
            <person name="Walter J."/>
        </authorList>
    </citation>
    <scope>NUCLEOTIDE SEQUENCE [LARGE SCALE GENOMIC DNA]</scope>
    <source>
        <strain evidence="4 6">105n</strain>
        <strain evidence="5">114h</strain>
    </source>
</reference>
<accession>A0A081NS94</accession>
<reference evidence="7 8" key="4">
    <citation type="submission" date="2019-11" db="EMBL/GenBank/DDBJ databases">
        <title>Draft genome sequence of 12 host-associated Lactobacillus reuteri rodent strains.</title>
        <authorList>
            <person name="Zhang S."/>
            <person name="Ozcam M."/>
            <person name="Van Pijkeren J.P."/>
        </authorList>
    </citation>
    <scope>NUCLEOTIDE SEQUENCE [LARGE SCALE GENOMIC DNA]</scope>
    <source>
        <strain evidence="1 7">6799jm-1</strain>
        <strain evidence="2 8">CR</strain>
    </source>
</reference>
<dbReference type="RefSeq" id="WP_003663560.1">
    <property type="nucleotide sequence ID" value="NZ_CANCWD010000034.1"/>
</dbReference>
<evidence type="ECO:0000313" key="7">
    <source>
        <dbReference type="Proteomes" id="UP000452188"/>
    </source>
</evidence>
<evidence type="ECO:0000313" key="6">
    <source>
        <dbReference type="Proteomes" id="UP000216681"/>
    </source>
</evidence>
<evidence type="ECO:0000313" key="2">
    <source>
        <dbReference type="EMBL" id="MRH80983.1"/>
    </source>
</evidence>
<evidence type="ECO:0000313" key="5">
    <source>
        <dbReference type="Proteomes" id="UP000215747"/>
    </source>
</evidence>
<dbReference type="Proteomes" id="UP000215747">
    <property type="component" value="Unassembled WGS sequence"/>
</dbReference>
<comment type="caution">
    <text evidence="2">The sequence shown here is derived from an EMBL/GenBank/DDBJ whole genome shotgun (WGS) entry which is preliminary data.</text>
</comment>
<dbReference type="Proteomes" id="UP000452188">
    <property type="component" value="Unassembled WGS sequence"/>
</dbReference>
<evidence type="ECO:0000313" key="8">
    <source>
        <dbReference type="Proteomes" id="UP000470878"/>
    </source>
</evidence>
<dbReference type="Proteomes" id="UP000470878">
    <property type="component" value="Unassembled WGS sequence"/>
</dbReference>
<dbReference type="Proteomes" id="UP000216681">
    <property type="component" value="Unassembled WGS sequence"/>
</dbReference>
<reference evidence="3" key="2">
    <citation type="submission" date="2017-05" db="EMBL/GenBank/DDBJ databases">
        <authorList>
            <person name="Song R."/>
            <person name="Chenine A.L."/>
            <person name="Ruprecht R.M."/>
        </authorList>
    </citation>
    <scope>NUCLEOTIDE SEQUENCE [LARGE SCALE GENOMIC DNA]</scope>
    <source>
        <strain evidence="3">114h</strain>
    </source>
</reference>